<evidence type="ECO:0000256" key="2">
    <source>
        <dbReference type="ARBA" id="ARBA00022827"/>
    </source>
</evidence>
<accession>A0A5C2RRL7</accession>
<evidence type="ECO:0000256" key="3">
    <source>
        <dbReference type="ARBA" id="ARBA00023002"/>
    </source>
</evidence>
<proteinExistence type="predicted"/>
<dbReference type="PANTHER" id="PTHR43539">
    <property type="entry name" value="FLAVIN-BINDING MONOOXYGENASE-LIKE PROTEIN (AFU_ORTHOLOGUE AFUA_4G09220)"/>
    <property type="match status" value="1"/>
</dbReference>
<evidence type="ECO:0000313" key="5">
    <source>
        <dbReference type="Proteomes" id="UP000313359"/>
    </source>
</evidence>
<keyword evidence="1" id="KW-0285">Flavoprotein</keyword>
<organism evidence="4 5">
    <name type="scientific">Lentinus tigrinus ALCF2SS1-6</name>
    <dbReference type="NCBI Taxonomy" id="1328759"/>
    <lineage>
        <taxon>Eukaryota</taxon>
        <taxon>Fungi</taxon>
        <taxon>Dikarya</taxon>
        <taxon>Basidiomycota</taxon>
        <taxon>Agaricomycotina</taxon>
        <taxon>Agaricomycetes</taxon>
        <taxon>Polyporales</taxon>
        <taxon>Polyporaceae</taxon>
        <taxon>Lentinus</taxon>
    </lineage>
</organism>
<sequence length="585" mass="65383">MTFDAHLVASDWLSSFSSALARRDVCLSTTLFLPDGWLRDVFTLTWDIRTLEGQDKIAAYLSESLAKTQIINIRLDETPDLAPRVCTVPLSENMSSVQFGFQFELPHGHGCGLARLVEDPNGTFRAFTVLLALCELRGHEEFSRLPFRDDLLVQGRDPEAEYAEWIRQVETEPHVLIVGGGQSGLDVAARFKQMNIPSLVIEKNARVGDNWRKRYPSVTLHSIRRQHTMLYQPFPSTWPDFSPRDKLAGWLEQYVITQDLVVWTKSELQAHPQYDEKTGQWEVIVVREGVEVKLRPSHIIMATGMLGRPLIPAFIDVERFRGQYMHSSKFPGGALFAGKRAVIIGAGESSIDICQDLVLKGANSVTMIQRSSSCVIRRDFFNNFMKQLFPEDEPMDVSDLKFAAMPLSLQTKLMVASRQSIIDAHEDVYEKLRKGGFSVIPGPDGGGTYVMYYTRGGGYWLDKGGAELIGNGRIKVKHGTVDRFIENGLVLSDGTELLADVVVFATGYTSMRESNAEVLGPEIMKHVGPVGGRDEDGEVNGLFRQCGHPGLWFAGGDFFYSRFFSKQLGLQIQAIQSGILDVPKH</sequence>
<dbReference type="PANTHER" id="PTHR43539:SF68">
    <property type="entry name" value="FLAVIN-BINDING MONOOXYGENASE-LIKE PROTEIN (AFU_ORTHOLOGUE AFUA_4G09220)"/>
    <property type="match status" value="1"/>
</dbReference>
<dbReference type="InterPro" id="IPR050982">
    <property type="entry name" value="Auxin_biosynth/cation_transpt"/>
</dbReference>
<dbReference type="PRINTS" id="PR00411">
    <property type="entry name" value="PNDRDTASEI"/>
</dbReference>
<protein>
    <submittedName>
        <fullName evidence="4">Dimethylaniline monooxygenase (N-oxide-forming)</fullName>
    </submittedName>
</protein>
<dbReference type="AlphaFoldDB" id="A0A5C2RRL7"/>
<dbReference type="GO" id="GO:0004499">
    <property type="term" value="F:N,N-dimethylaniline monooxygenase activity"/>
    <property type="evidence" value="ECO:0007669"/>
    <property type="project" value="InterPro"/>
</dbReference>
<dbReference type="Pfam" id="PF00743">
    <property type="entry name" value="FMO-like"/>
    <property type="match status" value="1"/>
</dbReference>
<gene>
    <name evidence="4" type="ORF">L227DRAFT_376589</name>
</gene>
<keyword evidence="5" id="KW-1185">Reference proteome</keyword>
<reference evidence="4" key="1">
    <citation type="journal article" date="2018" name="Genome Biol. Evol.">
        <title>Genomics and development of Lentinus tigrinus, a white-rot wood-decaying mushroom with dimorphic fruiting bodies.</title>
        <authorList>
            <person name="Wu B."/>
            <person name="Xu Z."/>
            <person name="Knudson A."/>
            <person name="Carlson A."/>
            <person name="Chen N."/>
            <person name="Kovaka S."/>
            <person name="LaButti K."/>
            <person name="Lipzen A."/>
            <person name="Pennachio C."/>
            <person name="Riley R."/>
            <person name="Schakwitz W."/>
            <person name="Umezawa K."/>
            <person name="Ohm R.A."/>
            <person name="Grigoriev I.V."/>
            <person name="Nagy L.G."/>
            <person name="Gibbons J."/>
            <person name="Hibbett D."/>
        </authorList>
    </citation>
    <scope>NUCLEOTIDE SEQUENCE [LARGE SCALE GENOMIC DNA]</scope>
    <source>
        <strain evidence="4">ALCF2SS1-6</strain>
    </source>
</reference>
<dbReference type="InterPro" id="IPR020946">
    <property type="entry name" value="Flavin_mOase-like"/>
</dbReference>
<dbReference type="Gene3D" id="3.50.50.60">
    <property type="entry name" value="FAD/NAD(P)-binding domain"/>
    <property type="match status" value="2"/>
</dbReference>
<dbReference type="GO" id="GO:0050661">
    <property type="term" value="F:NADP binding"/>
    <property type="evidence" value="ECO:0007669"/>
    <property type="project" value="InterPro"/>
</dbReference>
<keyword evidence="2" id="KW-0274">FAD</keyword>
<dbReference type="OrthoDB" id="74360at2759"/>
<dbReference type="SUPFAM" id="SSF51905">
    <property type="entry name" value="FAD/NAD(P)-binding domain"/>
    <property type="match status" value="1"/>
</dbReference>
<dbReference type="STRING" id="1328759.A0A5C2RRL7"/>
<dbReference type="InterPro" id="IPR036188">
    <property type="entry name" value="FAD/NAD-bd_sf"/>
</dbReference>
<keyword evidence="3" id="KW-0560">Oxidoreductase</keyword>
<name>A0A5C2RRL7_9APHY</name>
<dbReference type="EMBL" id="ML122313">
    <property type="protein sequence ID" value="RPD53954.1"/>
    <property type="molecule type" value="Genomic_DNA"/>
</dbReference>
<evidence type="ECO:0000256" key="1">
    <source>
        <dbReference type="ARBA" id="ARBA00022630"/>
    </source>
</evidence>
<dbReference type="GO" id="GO:0050660">
    <property type="term" value="F:flavin adenine dinucleotide binding"/>
    <property type="evidence" value="ECO:0007669"/>
    <property type="project" value="InterPro"/>
</dbReference>
<dbReference type="Proteomes" id="UP000313359">
    <property type="component" value="Unassembled WGS sequence"/>
</dbReference>
<keyword evidence="4" id="KW-0503">Monooxygenase</keyword>
<evidence type="ECO:0000313" key="4">
    <source>
        <dbReference type="EMBL" id="RPD53954.1"/>
    </source>
</evidence>